<keyword evidence="5" id="KW-0862">Zinc</keyword>
<organism evidence="11 12">
    <name type="scientific">Ranatra chinensis</name>
    <dbReference type="NCBI Taxonomy" id="642074"/>
    <lineage>
        <taxon>Eukaryota</taxon>
        <taxon>Metazoa</taxon>
        <taxon>Ecdysozoa</taxon>
        <taxon>Arthropoda</taxon>
        <taxon>Hexapoda</taxon>
        <taxon>Insecta</taxon>
        <taxon>Pterygota</taxon>
        <taxon>Neoptera</taxon>
        <taxon>Paraneoptera</taxon>
        <taxon>Hemiptera</taxon>
        <taxon>Heteroptera</taxon>
        <taxon>Panheteroptera</taxon>
        <taxon>Nepomorpha</taxon>
        <taxon>Nepidae</taxon>
        <taxon>Ranatrinae</taxon>
        <taxon>Ranatra</taxon>
    </lineage>
</organism>
<evidence type="ECO:0000256" key="4">
    <source>
        <dbReference type="ARBA" id="ARBA00022771"/>
    </source>
</evidence>
<evidence type="ECO:0000313" key="11">
    <source>
        <dbReference type="EMBL" id="KAL1137999.1"/>
    </source>
</evidence>
<dbReference type="AlphaFoldDB" id="A0ABD0ZD37"/>
<evidence type="ECO:0000313" key="12">
    <source>
        <dbReference type="Proteomes" id="UP001558652"/>
    </source>
</evidence>
<reference evidence="11 12" key="1">
    <citation type="submission" date="2024-07" db="EMBL/GenBank/DDBJ databases">
        <title>Chromosome-level genome assembly of the water stick insect Ranatra chinensis (Heteroptera: Nepidae).</title>
        <authorList>
            <person name="Liu X."/>
        </authorList>
    </citation>
    <scope>NUCLEOTIDE SEQUENCE [LARGE SCALE GENOMIC DNA]</scope>
    <source>
        <strain evidence="11">Cailab_2021Rc</strain>
        <tissue evidence="11">Muscle</tissue>
    </source>
</reference>
<dbReference type="GO" id="GO:0005730">
    <property type="term" value="C:nucleolus"/>
    <property type="evidence" value="ECO:0007669"/>
    <property type="project" value="UniProtKB-SubCell"/>
</dbReference>
<name>A0ABD0ZD37_9HEMI</name>
<evidence type="ECO:0000256" key="3">
    <source>
        <dbReference type="ARBA" id="ARBA00022723"/>
    </source>
</evidence>
<keyword evidence="6" id="KW-0805">Transcription regulation</keyword>
<dbReference type="Proteomes" id="UP001558652">
    <property type="component" value="Unassembled WGS sequence"/>
</dbReference>
<evidence type="ECO:0000256" key="8">
    <source>
        <dbReference type="ARBA" id="ARBA00023163"/>
    </source>
</evidence>
<evidence type="ECO:0000256" key="7">
    <source>
        <dbReference type="ARBA" id="ARBA00023125"/>
    </source>
</evidence>
<keyword evidence="3" id="KW-0479">Metal-binding</keyword>
<sequence>ASNELTSWEVLNYILKGLVDELILLGASKDLKIIVLQIWASYLMKNEIAFLSSVVEKTPRLGVTFKTRDAEIIYGSDPKFLYACKRPIFRKERRQKSRTKTKPDVFKSLRSQKYQITLNKKALAKADYESRSDTSFSSGLTMDSLGKSSYKSKSDGSQKSCRYSKHAKHVLNNLIEKAQDLDDDDRKSLQSSVMLRERESTRHPCIKKLIAIIRLALLINASPIQYSDLFRWNREGYLSVTNAEKFLPKSFHVSKDIKALFIKSIGSWEKCQKDTYELARLMDSTYLYVDIASLCKRYCYELCLPEMEISSTSNYEGRAMAFIIVVLKFLFSLDDRTEYKISSVANRLNSVVDKSRRLFSWTDWVEYINCRAAVISAHCQATRNRYYPNSRVGGPDPFIAQWDYSSIRQTVSRSEGT</sequence>
<dbReference type="PANTHER" id="PTHR31576">
    <property type="entry name" value="TATA BOX-BINDING PROTEIN-ASSOCIATED FACTOR RNA POLYMERASE I SUBUNIT B"/>
    <property type="match status" value="1"/>
</dbReference>
<dbReference type="InterPro" id="IPR033599">
    <property type="entry name" value="TAF1B/Rrn7"/>
</dbReference>
<comment type="similarity">
    <text evidence="2">Belongs to the RRN7/TAF1B family.</text>
</comment>
<comment type="subcellular location">
    <subcellularLocation>
        <location evidence="1">Nucleus</location>
        <location evidence="1">Nucleolus</location>
    </subcellularLocation>
</comment>
<gene>
    <name evidence="11" type="ORF">AAG570_009694</name>
</gene>
<dbReference type="EMBL" id="JBFDAA010000004">
    <property type="protein sequence ID" value="KAL1137999.1"/>
    <property type="molecule type" value="Genomic_DNA"/>
</dbReference>
<evidence type="ECO:0000256" key="5">
    <source>
        <dbReference type="ARBA" id="ARBA00022833"/>
    </source>
</evidence>
<dbReference type="GO" id="GO:0003677">
    <property type="term" value="F:DNA binding"/>
    <property type="evidence" value="ECO:0007669"/>
    <property type="project" value="UniProtKB-KW"/>
</dbReference>
<evidence type="ECO:0000256" key="9">
    <source>
        <dbReference type="ARBA" id="ARBA00023242"/>
    </source>
</evidence>
<evidence type="ECO:0000256" key="2">
    <source>
        <dbReference type="ARBA" id="ARBA00006899"/>
    </source>
</evidence>
<comment type="caution">
    <text evidence="11">The sequence shown here is derived from an EMBL/GenBank/DDBJ whole genome shotgun (WGS) entry which is preliminary data.</text>
</comment>
<proteinExistence type="inferred from homology"/>
<evidence type="ECO:0000256" key="1">
    <source>
        <dbReference type="ARBA" id="ARBA00004604"/>
    </source>
</evidence>
<dbReference type="Pfam" id="PF20645">
    <property type="entry name" value="Rrn7_cyclin_C"/>
    <property type="match status" value="1"/>
</dbReference>
<feature type="non-terminal residue" evidence="11">
    <location>
        <position position="1"/>
    </location>
</feature>
<protein>
    <recommendedName>
        <fullName evidence="10">Rrn7/TAF1B C-terminal cyclin domain-containing protein</fullName>
    </recommendedName>
</protein>
<accession>A0ABD0ZD37</accession>
<keyword evidence="12" id="KW-1185">Reference proteome</keyword>
<keyword evidence="7" id="KW-0238">DNA-binding</keyword>
<evidence type="ECO:0000256" key="6">
    <source>
        <dbReference type="ARBA" id="ARBA00023015"/>
    </source>
</evidence>
<keyword evidence="4" id="KW-0863">Zinc-finger</keyword>
<keyword evidence="9" id="KW-0539">Nucleus</keyword>
<dbReference type="GO" id="GO:0008270">
    <property type="term" value="F:zinc ion binding"/>
    <property type="evidence" value="ECO:0007669"/>
    <property type="project" value="UniProtKB-KW"/>
</dbReference>
<feature type="domain" description="Rrn7/TAF1B C-terminal cyclin" evidence="10">
    <location>
        <begin position="306"/>
        <end position="377"/>
    </location>
</feature>
<dbReference type="InterPro" id="IPR048538">
    <property type="entry name" value="Rrn7_cyclin_C"/>
</dbReference>
<keyword evidence="8" id="KW-0804">Transcription</keyword>
<dbReference type="PANTHER" id="PTHR31576:SF2">
    <property type="entry name" value="TATA BOX-BINDING PROTEIN-ASSOCIATED FACTOR RNA POLYMERASE I SUBUNIT B"/>
    <property type="match status" value="1"/>
</dbReference>
<evidence type="ECO:0000259" key="10">
    <source>
        <dbReference type="Pfam" id="PF20645"/>
    </source>
</evidence>